<dbReference type="Proteomes" id="UP000780875">
    <property type="component" value="Unassembled WGS sequence"/>
</dbReference>
<feature type="chain" id="PRO_5047331128" description="Lipoprotein" evidence="2">
    <location>
        <begin position="32"/>
        <end position="189"/>
    </location>
</feature>
<dbReference type="EMBL" id="JAIQZJ010000005">
    <property type="protein sequence ID" value="MBZ5738558.1"/>
    <property type="molecule type" value="Genomic_DNA"/>
</dbReference>
<reference evidence="3 4" key="1">
    <citation type="submission" date="2021-09" db="EMBL/GenBank/DDBJ databases">
        <title>Whole genome sequence of Nocardioides sp. GBK3QG-3.</title>
        <authorList>
            <person name="Tuo L."/>
        </authorList>
    </citation>
    <scope>NUCLEOTIDE SEQUENCE [LARGE SCALE GENOMIC DNA]</scope>
    <source>
        <strain evidence="3 4">GBK3QG-3</strain>
    </source>
</reference>
<organism evidence="3 4">
    <name type="scientific">Nocardioides mangrovi</name>
    <dbReference type="NCBI Taxonomy" id="2874580"/>
    <lineage>
        <taxon>Bacteria</taxon>
        <taxon>Bacillati</taxon>
        <taxon>Actinomycetota</taxon>
        <taxon>Actinomycetes</taxon>
        <taxon>Propionibacteriales</taxon>
        <taxon>Nocardioidaceae</taxon>
        <taxon>Nocardioides</taxon>
    </lineage>
</organism>
<feature type="region of interest" description="Disordered" evidence="1">
    <location>
        <begin position="161"/>
        <end position="189"/>
    </location>
</feature>
<evidence type="ECO:0000256" key="2">
    <source>
        <dbReference type="SAM" id="SignalP"/>
    </source>
</evidence>
<accession>A0ABS7UC28</accession>
<gene>
    <name evidence="3" type="ORF">K8U61_10330</name>
</gene>
<dbReference type="RefSeq" id="WP_224122930.1">
    <property type="nucleotide sequence ID" value="NZ_JAIQZJ010000005.1"/>
</dbReference>
<proteinExistence type="predicted"/>
<keyword evidence="4" id="KW-1185">Reference proteome</keyword>
<keyword evidence="2" id="KW-0732">Signal</keyword>
<dbReference type="PROSITE" id="PS51257">
    <property type="entry name" value="PROKAR_LIPOPROTEIN"/>
    <property type="match status" value="1"/>
</dbReference>
<evidence type="ECO:0000256" key="1">
    <source>
        <dbReference type="SAM" id="MobiDB-lite"/>
    </source>
</evidence>
<feature type="signal peptide" evidence="2">
    <location>
        <begin position="1"/>
        <end position="31"/>
    </location>
</feature>
<name>A0ABS7UC28_9ACTN</name>
<evidence type="ECO:0000313" key="4">
    <source>
        <dbReference type="Proteomes" id="UP000780875"/>
    </source>
</evidence>
<evidence type="ECO:0000313" key="3">
    <source>
        <dbReference type="EMBL" id="MBZ5738558.1"/>
    </source>
</evidence>
<sequence length="189" mass="19362">MPLRQSARLLAATGALLLAAPVLTSCGFDYATDRDYTPGAGTNDRDALVDVLAAVVVSGQEGSGTFIASFANNKDDEEATVTGISGTVTKSPDDEGASTDLSFDSFSPITIPAGGLVNLADDDSGIVVTGDFAAGDFLDVTVTFGDGTSTDLEVPTYTNCGDYEGLDTSSDTPDPDQCTVETPDAETDH</sequence>
<comment type="caution">
    <text evidence="3">The sequence shown here is derived from an EMBL/GenBank/DDBJ whole genome shotgun (WGS) entry which is preliminary data.</text>
</comment>
<protein>
    <recommendedName>
        <fullName evidence="5">Lipoprotein</fullName>
    </recommendedName>
</protein>
<evidence type="ECO:0008006" key="5">
    <source>
        <dbReference type="Google" id="ProtNLM"/>
    </source>
</evidence>